<dbReference type="Proteomes" id="UP000525389">
    <property type="component" value="Unassembled WGS sequence"/>
</dbReference>
<reference evidence="1 2" key="1">
    <citation type="submission" date="2020-08" db="EMBL/GenBank/DDBJ databases">
        <title>Genomic Encyclopedia of Type Strains, Phase IV (KMG-IV): sequencing the most valuable type-strain genomes for metagenomic binning, comparative biology and taxonomic classification.</title>
        <authorList>
            <person name="Goeker M."/>
        </authorList>
    </citation>
    <scope>NUCLEOTIDE SEQUENCE [LARGE SCALE GENOMIC DNA]</scope>
    <source>
        <strain evidence="1 2">DSM 101791</strain>
    </source>
</reference>
<gene>
    <name evidence="1" type="ORF">HNQ09_000386</name>
</gene>
<dbReference type="EMBL" id="JACHFN010000001">
    <property type="protein sequence ID" value="MBB5232969.1"/>
    <property type="molecule type" value="Genomic_DNA"/>
</dbReference>
<keyword evidence="2" id="KW-1185">Reference proteome</keyword>
<sequence length="74" mass="8015">MSGPRRFLVIRVADVSGKSGTGVVMEGVVFHTGQVVVCWRSAYSSVVIFPAWEAFSAVHLDAHPENGAVVEWLD</sequence>
<organism evidence="1 2">
    <name type="scientific">Deinococcus budaensis</name>
    <dbReference type="NCBI Taxonomy" id="1665626"/>
    <lineage>
        <taxon>Bacteria</taxon>
        <taxon>Thermotogati</taxon>
        <taxon>Deinococcota</taxon>
        <taxon>Deinococci</taxon>
        <taxon>Deinococcales</taxon>
        <taxon>Deinococcaceae</taxon>
        <taxon>Deinococcus</taxon>
    </lineage>
</organism>
<dbReference type="RefSeq" id="WP_184024639.1">
    <property type="nucleotide sequence ID" value="NZ_JACHFN010000001.1"/>
</dbReference>
<evidence type="ECO:0000313" key="1">
    <source>
        <dbReference type="EMBL" id="MBB5232969.1"/>
    </source>
</evidence>
<protein>
    <submittedName>
        <fullName evidence="1">Uncharacterized protein</fullName>
    </submittedName>
</protein>
<proteinExistence type="predicted"/>
<accession>A0A7W8LNT7</accession>
<comment type="caution">
    <text evidence="1">The sequence shown here is derived from an EMBL/GenBank/DDBJ whole genome shotgun (WGS) entry which is preliminary data.</text>
</comment>
<name>A0A7W8LNT7_9DEIO</name>
<dbReference type="AlphaFoldDB" id="A0A7W8LNT7"/>
<evidence type="ECO:0000313" key="2">
    <source>
        <dbReference type="Proteomes" id="UP000525389"/>
    </source>
</evidence>